<dbReference type="OrthoDB" id="5296924at2"/>
<protein>
    <submittedName>
        <fullName evidence="5">ArsR family regulatory protein</fullName>
    </submittedName>
</protein>
<evidence type="ECO:0000313" key="6">
    <source>
        <dbReference type="Proteomes" id="UP000007564"/>
    </source>
</evidence>
<dbReference type="KEGG" id="bbh:BN112_3193"/>
<keyword evidence="3" id="KW-0804">Transcription</keyword>
<evidence type="ECO:0000259" key="4">
    <source>
        <dbReference type="PROSITE" id="PS50987"/>
    </source>
</evidence>
<dbReference type="InterPro" id="IPR036388">
    <property type="entry name" value="WH-like_DNA-bd_sf"/>
</dbReference>
<dbReference type="PROSITE" id="PS50987">
    <property type="entry name" value="HTH_ARSR_2"/>
    <property type="match status" value="1"/>
</dbReference>
<dbReference type="EMBL" id="HE965806">
    <property type="protein sequence ID" value="CCJ55110.1"/>
    <property type="molecule type" value="Genomic_DNA"/>
</dbReference>
<dbReference type="NCBIfam" id="NF033788">
    <property type="entry name" value="HTH_metalloreg"/>
    <property type="match status" value="1"/>
</dbReference>
<evidence type="ECO:0000313" key="5">
    <source>
        <dbReference type="EMBL" id="CCJ55110.1"/>
    </source>
</evidence>
<dbReference type="HOGENOM" id="CLU_097806_6_4_4"/>
<evidence type="ECO:0000256" key="1">
    <source>
        <dbReference type="ARBA" id="ARBA00023015"/>
    </source>
</evidence>
<keyword evidence="1" id="KW-0805">Transcription regulation</keyword>
<dbReference type="Pfam" id="PF01022">
    <property type="entry name" value="HTH_5"/>
    <property type="match status" value="1"/>
</dbReference>
<feature type="domain" description="HTH arsR-type" evidence="4">
    <location>
        <begin position="13"/>
        <end position="106"/>
    </location>
</feature>
<dbReference type="Proteomes" id="UP000007564">
    <property type="component" value="Chromosome"/>
</dbReference>
<dbReference type="CDD" id="cd00090">
    <property type="entry name" value="HTH_ARSR"/>
    <property type="match status" value="1"/>
</dbReference>
<dbReference type="PANTHER" id="PTHR33154">
    <property type="entry name" value="TRANSCRIPTIONAL REGULATOR, ARSR FAMILY"/>
    <property type="match status" value="1"/>
</dbReference>
<accession>A0A0C6P915</accession>
<dbReference type="PANTHER" id="PTHR33154:SF28">
    <property type="entry name" value="HTH-TYPE TRANSCRIPTIONAL REGULATOR YGAV-RELATED"/>
    <property type="match status" value="1"/>
</dbReference>
<dbReference type="SMART" id="SM00418">
    <property type="entry name" value="HTH_ARSR"/>
    <property type="match status" value="1"/>
</dbReference>
<dbReference type="InterPro" id="IPR036390">
    <property type="entry name" value="WH_DNA-bd_sf"/>
</dbReference>
<reference evidence="5 6" key="1">
    <citation type="journal article" date="2012" name="BMC Genomics">
        <title>Comparative genomics of the classical Bordetella subspecies: the evolution and exchange of virulence-associated diversity amongst closely related pathogens.</title>
        <authorList>
            <person name="Park J."/>
            <person name="Zhang Y."/>
            <person name="Buboltz A.M."/>
            <person name="Zhang X."/>
            <person name="Schuster S.C."/>
            <person name="Ahuja U."/>
            <person name="Liu M."/>
            <person name="Miller J.F."/>
            <person name="Sebaihia M."/>
            <person name="Bentley S.D."/>
            <person name="Parkhill J."/>
            <person name="Harvill E.T."/>
        </authorList>
    </citation>
    <scope>NUCLEOTIDE SEQUENCE [LARGE SCALE GENOMIC DNA]</scope>
    <source>
        <strain evidence="5 6">253</strain>
    </source>
</reference>
<evidence type="ECO:0000256" key="3">
    <source>
        <dbReference type="ARBA" id="ARBA00023163"/>
    </source>
</evidence>
<dbReference type="Gene3D" id="1.10.10.10">
    <property type="entry name" value="Winged helix-like DNA-binding domain superfamily/Winged helix DNA-binding domain"/>
    <property type="match status" value="1"/>
</dbReference>
<dbReference type="InterPro" id="IPR051081">
    <property type="entry name" value="HTH_MetalResp_TranReg"/>
</dbReference>
<dbReference type="InterPro" id="IPR001845">
    <property type="entry name" value="HTH_ArsR_DNA-bd_dom"/>
</dbReference>
<dbReference type="PRINTS" id="PR00778">
    <property type="entry name" value="HTHARSR"/>
</dbReference>
<dbReference type="GO" id="GO:0003700">
    <property type="term" value="F:DNA-binding transcription factor activity"/>
    <property type="evidence" value="ECO:0007669"/>
    <property type="project" value="InterPro"/>
</dbReference>
<organism evidence="5 6">
    <name type="scientific">Bordetella bronchiseptica 253</name>
    <dbReference type="NCBI Taxonomy" id="568707"/>
    <lineage>
        <taxon>Bacteria</taxon>
        <taxon>Pseudomonadati</taxon>
        <taxon>Pseudomonadota</taxon>
        <taxon>Betaproteobacteria</taxon>
        <taxon>Burkholderiales</taxon>
        <taxon>Alcaligenaceae</taxon>
        <taxon>Bordetella</taxon>
    </lineage>
</organism>
<dbReference type="GeneID" id="93206451"/>
<dbReference type="SUPFAM" id="SSF46785">
    <property type="entry name" value="Winged helix' DNA-binding domain"/>
    <property type="match status" value="1"/>
</dbReference>
<dbReference type="GO" id="GO:0003677">
    <property type="term" value="F:DNA binding"/>
    <property type="evidence" value="ECO:0007669"/>
    <property type="project" value="UniProtKB-KW"/>
</dbReference>
<sequence length="111" mass="12127">MDDTLTDCEISALRASAAQACALLKALANEDRLLLLCQLVAAERNVGELETLTGIRQPTLSQQLGVLRDEGLVDTRRAGKYVYYQLASFEVGQVMKTLSSLYCGKASREQS</sequence>
<dbReference type="AlphaFoldDB" id="A0A0C6P915"/>
<proteinExistence type="predicted"/>
<name>A0A0C6P915_BORBO</name>
<dbReference type="RefSeq" id="WP_003807250.1">
    <property type="nucleotide sequence ID" value="NC_019382.1"/>
</dbReference>
<keyword evidence="2" id="KW-0238">DNA-binding</keyword>
<evidence type="ECO:0000256" key="2">
    <source>
        <dbReference type="ARBA" id="ARBA00023125"/>
    </source>
</evidence>
<gene>
    <name evidence="5" type="ORF">BN112_3193</name>
</gene>
<dbReference type="InterPro" id="IPR011991">
    <property type="entry name" value="ArsR-like_HTH"/>
</dbReference>